<dbReference type="RefSeq" id="WP_185669407.1">
    <property type="nucleotide sequence ID" value="NZ_JABBJF010000027.1"/>
</dbReference>
<evidence type="ECO:0000313" key="1">
    <source>
        <dbReference type="EMBL" id="MBC1188232.1"/>
    </source>
</evidence>
<dbReference type="Pfam" id="PF14281">
    <property type="entry name" value="PDDEXK_4"/>
    <property type="match status" value="1"/>
</dbReference>
<dbReference type="Proteomes" id="UP000607331">
    <property type="component" value="Unassembled WGS sequence"/>
</dbReference>
<organism evidence="1 2">
    <name type="scientific">Kluyvera sichuanensis</name>
    <dbReference type="NCBI Taxonomy" id="2725494"/>
    <lineage>
        <taxon>Bacteria</taxon>
        <taxon>Pseudomonadati</taxon>
        <taxon>Pseudomonadota</taxon>
        <taxon>Gammaproteobacteria</taxon>
        <taxon>Enterobacterales</taxon>
        <taxon>Enterobacteriaceae</taxon>
        <taxon>Kluyvera</taxon>
    </lineage>
</organism>
<dbReference type="InterPro" id="IPR029470">
    <property type="entry name" value="PDDEXK_4"/>
</dbReference>
<gene>
    <name evidence="1" type="ORF">HII27_21275</name>
</gene>
<sequence length="375" mass="42442">MSITELDTNFIERLKNITIDSESELNFFELGGSGYLENPTSDLIALFMGAQKTVSPWLLKALLCNLDTTLDVDDIDFTSLEVQREAQTADGKYLDILIKHDEFIIGIEHKVRADTYNPFPSYVNLIERYGDNNQRVYRCILKPDNNYAKGAEGWQLVNYSELLTTALQRLGGELMDNPLSKWTVFYQEFLNHLKNLSETSMDSVSDKNVEFVTENFSSLIKSVQLLEMYESAITEEAKLVVSEVLPDAHIATSINNWKDYYKAIHLMPGCWGQGKTGVTLVYRPSSNGQGEAEFYVNGWIHSDNYPDINALKEEVRLALSNGSFIPTASPEDYDVSITSKGQLLELSFWGNTHSKKDAMMLLKDMTTWVDERIGA</sequence>
<keyword evidence="2" id="KW-1185">Reference proteome</keyword>
<name>A0ABR6RYL6_9ENTR</name>
<evidence type="ECO:0000313" key="2">
    <source>
        <dbReference type="Proteomes" id="UP000607331"/>
    </source>
</evidence>
<accession>A0ABR6RYL6</accession>
<dbReference type="EMBL" id="JABBJF010000027">
    <property type="protein sequence ID" value="MBC1188232.1"/>
    <property type="molecule type" value="Genomic_DNA"/>
</dbReference>
<protein>
    <submittedName>
        <fullName evidence="1">PD-(D/E)XK nuclease family protein</fullName>
    </submittedName>
</protein>
<proteinExistence type="predicted"/>
<reference evidence="1 2" key="1">
    <citation type="submission" date="2020-04" db="EMBL/GenBank/DDBJ databases">
        <title>The draft genome of Kluyvera sichuanensis strain SCKS090646.</title>
        <authorList>
            <person name="Wei L."/>
            <person name="Liu L."/>
            <person name="Feng Y."/>
            <person name="Zong Z."/>
        </authorList>
    </citation>
    <scope>NUCLEOTIDE SEQUENCE [LARGE SCALE GENOMIC DNA]</scope>
    <source>
        <strain evidence="1 2">090646</strain>
    </source>
</reference>
<comment type="caution">
    <text evidence="1">The sequence shown here is derived from an EMBL/GenBank/DDBJ whole genome shotgun (WGS) entry which is preliminary data.</text>
</comment>